<dbReference type="RefSeq" id="WP_161895897.1">
    <property type="nucleotide sequence ID" value="NZ_BJOV01000005.1"/>
</dbReference>
<comment type="caution">
    <text evidence="3">The sequence shown here is derived from an EMBL/GenBank/DDBJ whole genome shotgun (WGS) entry which is preliminary data.</text>
</comment>
<protein>
    <submittedName>
        <fullName evidence="3">Universal stress protein UspA</fullName>
    </submittedName>
</protein>
<sequence>MRLYVAYLATDGGADAVALGVRLARTLSAQLDIGMVLPPDRSAVLHSGDYEDMLTAQATEWLSAAAALVPDDVEVATHIAFHESSAEGIIAEAQRVGAAAIMVGGSGGGLVGGHSLGSVVTELVHSAPLPVALAPRGLRRSKVKTVREITCALGTRAGADALFDTAVEASRRAHIPLRVVSLVALDRVGPQRGTPEAVLAAATGHARSHLDAARTHLPEGVTVTWDVVDGPTVEDAVDKLEWNDGDVIMVGSSRLAAPRRLFLGSTAAKMLRVLQVPMVVVPKSDD</sequence>
<dbReference type="Proteomes" id="UP000444960">
    <property type="component" value="Unassembled WGS sequence"/>
</dbReference>
<name>A0A7I9V9S6_9ACTN</name>
<evidence type="ECO:0000313" key="3">
    <source>
        <dbReference type="EMBL" id="GEE02146.1"/>
    </source>
</evidence>
<feature type="domain" description="UspA" evidence="2">
    <location>
        <begin position="4"/>
        <end position="134"/>
    </location>
</feature>
<dbReference type="CDD" id="cd00293">
    <property type="entry name" value="USP-like"/>
    <property type="match status" value="1"/>
</dbReference>
<accession>A0A7I9V9S6</accession>
<evidence type="ECO:0000313" key="4">
    <source>
        <dbReference type="Proteomes" id="UP000444960"/>
    </source>
</evidence>
<dbReference type="EMBL" id="BJOV01000005">
    <property type="protein sequence ID" value="GEE02146.1"/>
    <property type="molecule type" value="Genomic_DNA"/>
</dbReference>
<proteinExistence type="inferred from homology"/>
<dbReference type="Pfam" id="PF00582">
    <property type="entry name" value="Usp"/>
    <property type="match status" value="2"/>
</dbReference>
<gene>
    <name evidence="3" type="ORF">nbrc107696_25920</name>
</gene>
<dbReference type="AlphaFoldDB" id="A0A7I9V9S6"/>
<dbReference type="PANTHER" id="PTHR46268:SF6">
    <property type="entry name" value="UNIVERSAL STRESS PROTEIN UP12"/>
    <property type="match status" value="1"/>
</dbReference>
<feature type="domain" description="UspA" evidence="2">
    <location>
        <begin position="147"/>
        <end position="282"/>
    </location>
</feature>
<dbReference type="OrthoDB" id="5242641at2"/>
<reference evidence="4" key="1">
    <citation type="submission" date="2019-06" db="EMBL/GenBank/DDBJ databases">
        <title>Gordonia isolated from sludge of a wastewater treatment plant.</title>
        <authorList>
            <person name="Tamura T."/>
            <person name="Aoyama K."/>
            <person name="Kang Y."/>
            <person name="Saito S."/>
            <person name="Akiyama N."/>
            <person name="Yazawa K."/>
            <person name="Gonoi T."/>
            <person name="Mikami Y."/>
        </authorList>
    </citation>
    <scope>NUCLEOTIDE SEQUENCE [LARGE SCALE GENOMIC DNA]</scope>
    <source>
        <strain evidence="4">NBRC 107696</strain>
    </source>
</reference>
<evidence type="ECO:0000256" key="1">
    <source>
        <dbReference type="ARBA" id="ARBA00008791"/>
    </source>
</evidence>
<dbReference type="SUPFAM" id="SSF52402">
    <property type="entry name" value="Adenine nucleotide alpha hydrolases-like"/>
    <property type="match status" value="2"/>
</dbReference>
<dbReference type="PANTHER" id="PTHR46268">
    <property type="entry name" value="STRESS RESPONSE PROTEIN NHAX"/>
    <property type="match status" value="1"/>
</dbReference>
<organism evidence="3 4">
    <name type="scientific">Gordonia spumicola</name>
    <dbReference type="NCBI Taxonomy" id="589161"/>
    <lineage>
        <taxon>Bacteria</taxon>
        <taxon>Bacillati</taxon>
        <taxon>Actinomycetota</taxon>
        <taxon>Actinomycetes</taxon>
        <taxon>Mycobacteriales</taxon>
        <taxon>Gordoniaceae</taxon>
        <taxon>Gordonia</taxon>
    </lineage>
</organism>
<dbReference type="InterPro" id="IPR014729">
    <property type="entry name" value="Rossmann-like_a/b/a_fold"/>
</dbReference>
<evidence type="ECO:0000259" key="2">
    <source>
        <dbReference type="Pfam" id="PF00582"/>
    </source>
</evidence>
<comment type="similarity">
    <text evidence="1">Belongs to the universal stress protein A family.</text>
</comment>
<keyword evidence="4" id="KW-1185">Reference proteome</keyword>
<dbReference type="Gene3D" id="3.40.50.620">
    <property type="entry name" value="HUPs"/>
    <property type="match status" value="2"/>
</dbReference>
<dbReference type="InterPro" id="IPR006016">
    <property type="entry name" value="UspA"/>
</dbReference>